<keyword evidence="4" id="KW-1185">Reference proteome</keyword>
<proteinExistence type="predicted"/>
<dbReference type="InterPro" id="IPR012502">
    <property type="entry name" value="WAPL_dom"/>
</dbReference>
<sequence>MDLDRACLELMIKLLELDQDYSGHQDQLTAKEVEKVKEKIRKLCETVHNKHLDLENITVGSPFKNPFKYFHWKATIFAPNLYPHLILVLIMNLTAPDSAKHVVLLQFLICIVLQKCDEERCCNKSRKCNFFAFLFCRLALRYCEDMIQRYSRALNNSSLSSSGVTLPHCSFSNVGKAVEDCMRAVIGGLGLLINLVEYSSRNRHCLVDMEFTVDDTCLEDSLMQPADPTQVETAARSAETEGDEADTPKPAGALAALVKVETAKTY</sequence>
<dbReference type="EMBL" id="JAHRIN010025651">
    <property type="protein sequence ID" value="MEQ2200034.1"/>
    <property type="molecule type" value="Genomic_DNA"/>
</dbReference>
<dbReference type="InterPro" id="IPR039874">
    <property type="entry name" value="WAPL"/>
</dbReference>
<evidence type="ECO:0000313" key="3">
    <source>
        <dbReference type="EMBL" id="MEQ2200034.1"/>
    </source>
</evidence>
<comment type="caution">
    <text evidence="3">The sequence shown here is derived from an EMBL/GenBank/DDBJ whole genome shotgun (WGS) entry which is preliminary data.</text>
</comment>
<evidence type="ECO:0000313" key="4">
    <source>
        <dbReference type="Proteomes" id="UP001434883"/>
    </source>
</evidence>
<organism evidence="3 4">
    <name type="scientific">Xenoophorus captivus</name>
    <dbReference type="NCBI Taxonomy" id="1517983"/>
    <lineage>
        <taxon>Eukaryota</taxon>
        <taxon>Metazoa</taxon>
        <taxon>Chordata</taxon>
        <taxon>Craniata</taxon>
        <taxon>Vertebrata</taxon>
        <taxon>Euteleostomi</taxon>
        <taxon>Actinopterygii</taxon>
        <taxon>Neopterygii</taxon>
        <taxon>Teleostei</taxon>
        <taxon>Neoteleostei</taxon>
        <taxon>Acanthomorphata</taxon>
        <taxon>Ovalentaria</taxon>
        <taxon>Atherinomorphae</taxon>
        <taxon>Cyprinodontiformes</taxon>
        <taxon>Goodeidae</taxon>
        <taxon>Xenoophorus</taxon>
    </lineage>
</organism>
<dbReference type="PANTHER" id="PTHR22100:SF13">
    <property type="entry name" value="WINGS APART-LIKE PROTEIN HOMOLOG"/>
    <property type="match status" value="1"/>
</dbReference>
<dbReference type="PROSITE" id="PS51271">
    <property type="entry name" value="WAPL"/>
    <property type="match status" value="1"/>
</dbReference>
<dbReference type="Gene3D" id="1.25.10.10">
    <property type="entry name" value="Leucine-rich Repeat Variant"/>
    <property type="match status" value="2"/>
</dbReference>
<dbReference type="Proteomes" id="UP001434883">
    <property type="component" value="Unassembled WGS sequence"/>
</dbReference>
<protein>
    <recommendedName>
        <fullName evidence="2">WAPL domain-containing protein</fullName>
    </recommendedName>
</protein>
<dbReference type="PANTHER" id="PTHR22100">
    <property type="entry name" value="WINGS APART-LIKE PROTEIN HOMOLOG"/>
    <property type="match status" value="1"/>
</dbReference>
<reference evidence="3 4" key="1">
    <citation type="submission" date="2021-06" db="EMBL/GenBank/DDBJ databases">
        <authorList>
            <person name="Palmer J.M."/>
        </authorList>
    </citation>
    <scope>NUCLEOTIDE SEQUENCE [LARGE SCALE GENOMIC DNA]</scope>
    <source>
        <strain evidence="3 4">XC_2019</strain>
        <tissue evidence="3">Muscle</tissue>
    </source>
</reference>
<name>A0ABV0QW26_9TELE</name>
<accession>A0ABV0QW26</accession>
<feature type="region of interest" description="Disordered" evidence="1">
    <location>
        <begin position="226"/>
        <end position="251"/>
    </location>
</feature>
<evidence type="ECO:0000256" key="1">
    <source>
        <dbReference type="SAM" id="MobiDB-lite"/>
    </source>
</evidence>
<evidence type="ECO:0000259" key="2">
    <source>
        <dbReference type="PROSITE" id="PS51271"/>
    </source>
</evidence>
<feature type="domain" description="WAPL" evidence="2">
    <location>
        <begin position="1"/>
        <end position="61"/>
    </location>
</feature>
<gene>
    <name evidence="3" type="ORF">XENOCAPTIV_020542</name>
</gene>
<dbReference type="InterPro" id="IPR011989">
    <property type="entry name" value="ARM-like"/>
</dbReference>